<reference evidence="10" key="1">
    <citation type="journal article" date="2019" name="Int. J. Syst. Evol. Microbiol.">
        <title>The Global Catalogue of Microorganisms (GCM) 10K type strain sequencing project: providing services to taxonomists for standard genome sequencing and annotation.</title>
        <authorList>
            <consortium name="The Broad Institute Genomics Platform"/>
            <consortium name="The Broad Institute Genome Sequencing Center for Infectious Disease"/>
            <person name="Wu L."/>
            <person name="Ma J."/>
        </authorList>
    </citation>
    <scope>NUCLEOTIDE SEQUENCE [LARGE SCALE GENOMIC DNA]</scope>
    <source>
        <strain evidence="10">CGMCC 4.1415</strain>
    </source>
</reference>
<keyword evidence="7 8" id="KW-0472">Membrane</keyword>
<dbReference type="RefSeq" id="WP_378228564.1">
    <property type="nucleotide sequence ID" value="NZ_JBHSLL010000016.1"/>
</dbReference>
<keyword evidence="5 8" id="KW-0812">Transmembrane</keyword>
<dbReference type="SUPFAM" id="SSF81345">
    <property type="entry name" value="ABC transporter involved in vitamin B12 uptake, BtuC"/>
    <property type="match status" value="1"/>
</dbReference>
<dbReference type="PANTHER" id="PTHR30472">
    <property type="entry name" value="FERRIC ENTEROBACTIN TRANSPORT SYSTEM PERMEASE PROTEIN"/>
    <property type="match status" value="1"/>
</dbReference>
<evidence type="ECO:0000256" key="8">
    <source>
        <dbReference type="SAM" id="Phobius"/>
    </source>
</evidence>
<evidence type="ECO:0000256" key="4">
    <source>
        <dbReference type="ARBA" id="ARBA00022475"/>
    </source>
</evidence>
<feature type="transmembrane region" description="Helical" evidence="8">
    <location>
        <begin position="275"/>
        <end position="293"/>
    </location>
</feature>
<feature type="transmembrane region" description="Helical" evidence="8">
    <location>
        <begin position="190"/>
        <end position="209"/>
    </location>
</feature>
<dbReference type="PANTHER" id="PTHR30472:SF64">
    <property type="entry name" value="IRON(3+)-HYDROXAMATE IMPORT SYSTEM PERMEASE PROTEIN FHUG"/>
    <property type="match status" value="1"/>
</dbReference>
<keyword evidence="10" id="KW-1185">Reference proteome</keyword>
<evidence type="ECO:0000256" key="2">
    <source>
        <dbReference type="ARBA" id="ARBA00007935"/>
    </source>
</evidence>
<feature type="transmembrane region" description="Helical" evidence="8">
    <location>
        <begin position="149"/>
        <end position="170"/>
    </location>
</feature>
<name>A0ABW0GW80_9HYPH</name>
<protein>
    <submittedName>
        <fullName evidence="9">FecCD family ABC transporter permease</fullName>
    </submittedName>
</protein>
<dbReference type="InterPro" id="IPR037294">
    <property type="entry name" value="ABC_BtuC-like"/>
</dbReference>
<keyword evidence="3" id="KW-0813">Transport</keyword>
<comment type="subcellular location">
    <subcellularLocation>
        <location evidence="1">Cell membrane</location>
        <topology evidence="1">Multi-pass membrane protein</topology>
    </subcellularLocation>
</comment>
<dbReference type="Proteomes" id="UP001596016">
    <property type="component" value="Unassembled WGS sequence"/>
</dbReference>
<evidence type="ECO:0000313" key="9">
    <source>
        <dbReference type="EMBL" id="MFC5385619.1"/>
    </source>
</evidence>
<dbReference type="Gene3D" id="1.10.3470.10">
    <property type="entry name" value="ABC transporter involved in vitamin B12 uptake, BtuC"/>
    <property type="match status" value="1"/>
</dbReference>
<evidence type="ECO:0000256" key="7">
    <source>
        <dbReference type="ARBA" id="ARBA00023136"/>
    </source>
</evidence>
<evidence type="ECO:0000256" key="1">
    <source>
        <dbReference type="ARBA" id="ARBA00004651"/>
    </source>
</evidence>
<feature type="transmembrane region" description="Helical" evidence="8">
    <location>
        <begin position="83"/>
        <end position="107"/>
    </location>
</feature>
<feature type="transmembrane region" description="Helical" evidence="8">
    <location>
        <begin position="237"/>
        <end position="263"/>
    </location>
</feature>
<feature type="transmembrane region" description="Helical" evidence="8">
    <location>
        <begin position="119"/>
        <end position="137"/>
    </location>
</feature>
<dbReference type="Pfam" id="PF01032">
    <property type="entry name" value="FecCD"/>
    <property type="match status" value="1"/>
</dbReference>
<dbReference type="EMBL" id="JBHSLL010000016">
    <property type="protein sequence ID" value="MFC5385619.1"/>
    <property type="molecule type" value="Genomic_DNA"/>
</dbReference>
<evidence type="ECO:0000256" key="3">
    <source>
        <dbReference type="ARBA" id="ARBA00022448"/>
    </source>
</evidence>
<accession>A0ABW0GW80</accession>
<dbReference type="InterPro" id="IPR000522">
    <property type="entry name" value="ABC_transptr_permease_BtuC"/>
</dbReference>
<comment type="similarity">
    <text evidence="2">Belongs to the binding-protein-dependent transport system permease family. FecCD subfamily.</text>
</comment>
<evidence type="ECO:0000313" key="10">
    <source>
        <dbReference type="Proteomes" id="UP001596016"/>
    </source>
</evidence>
<sequence>MRDAKLRLSLIAILLPCAALASLQFGSYSISLLDSVRTFAGYGTAQQELVLFSIRLPRICVVILAGAALALSGATLQATSRNILADPGIIGLTSGAGLTVILLLYAQQEGIGLPFLSKPLAAACGAFVASLLVYGLAVRRGSLDPDKLLLCGIAVSAGLSAATLVISLRLDRKLYELAVVWMSGSTAGKGWHDVWMMLIWLVPLMPLLLMQAKALDVLMLGDTTAKGLGLDLETRRLFLLVLAVGLAGTAVAAVGGIGFIGLLGAHIARRIAGPTHALLLPAAAAVGAILLVLSDTVGRTMLAPVEVPAGGVVALIGAPYFLHLMTRSRKRFAAK</sequence>
<evidence type="ECO:0000256" key="5">
    <source>
        <dbReference type="ARBA" id="ARBA00022692"/>
    </source>
</evidence>
<dbReference type="CDD" id="cd06550">
    <property type="entry name" value="TM_ABC_iron-siderophores_like"/>
    <property type="match status" value="1"/>
</dbReference>
<proteinExistence type="inferred from homology"/>
<organism evidence="9 10">
    <name type="scientific">Aquamicrobium segne</name>
    <dbReference type="NCBI Taxonomy" id="469547"/>
    <lineage>
        <taxon>Bacteria</taxon>
        <taxon>Pseudomonadati</taxon>
        <taxon>Pseudomonadota</taxon>
        <taxon>Alphaproteobacteria</taxon>
        <taxon>Hyphomicrobiales</taxon>
        <taxon>Phyllobacteriaceae</taxon>
        <taxon>Aquamicrobium</taxon>
    </lineage>
</organism>
<comment type="caution">
    <text evidence="9">The sequence shown here is derived from an EMBL/GenBank/DDBJ whole genome shotgun (WGS) entry which is preliminary data.</text>
</comment>
<keyword evidence="6 8" id="KW-1133">Transmembrane helix</keyword>
<feature type="transmembrane region" description="Helical" evidence="8">
    <location>
        <begin position="50"/>
        <end position="71"/>
    </location>
</feature>
<gene>
    <name evidence="9" type="ORF">ACFPLB_06510</name>
</gene>
<evidence type="ECO:0000256" key="6">
    <source>
        <dbReference type="ARBA" id="ARBA00022989"/>
    </source>
</evidence>
<feature type="transmembrane region" description="Helical" evidence="8">
    <location>
        <begin position="305"/>
        <end position="322"/>
    </location>
</feature>
<keyword evidence="4" id="KW-1003">Cell membrane</keyword>